<dbReference type="InterPro" id="IPR036388">
    <property type="entry name" value="WH-like_DNA-bd_sf"/>
</dbReference>
<feature type="domain" description="RNA polymerase sigma factor 70 region 4 type 2" evidence="9">
    <location>
        <begin position="145"/>
        <end position="197"/>
    </location>
</feature>
<evidence type="ECO:0000256" key="3">
    <source>
        <dbReference type="ARBA" id="ARBA00023082"/>
    </source>
</evidence>
<dbReference type="PROSITE" id="PS01063">
    <property type="entry name" value="SIGMA70_ECF"/>
    <property type="match status" value="1"/>
</dbReference>
<gene>
    <name evidence="10" type="ORF">GTA51_07040</name>
</gene>
<dbReference type="SUPFAM" id="SSF88946">
    <property type="entry name" value="Sigma2 domain of RNA polymerase sigma factors"/>
    <property type="match status" value="1"/>
</dbReference>
<dbReference type="AlphaFoldDB" id="A0A7C9MNN7"/>
<keyword evidence="2 6" id="KW-0805">Transcription regulation</keyword>
<name>A0A7C9MNN7_9BACT</name>
<dbReference type="Gene3D" id="1.10.1740.10">
    <property type="match status" value="1"/>
</dbReference>
<dbReference type="GO" id="GO:0003677">
    <property type="term" value="F:DNA binding"/>
    <property type="evidence" value="ECO:0007669"/>
    <property type="project" value="UniProtKB-KW"/>
</dbReference>
<evidence type="ECO:0000313" key="11">
    <source>
        <dbReference type="Proteomes" id="UP000482487"/>
    </source>
</evidence>
<dbReference type="PANTHER" id="PTHR43133">
    <property type="entry name" value="RNA POLYMERASE ECF-TYPE SIGMA FACTO"/>
    <property type="match status" value="1"/>
</dbReference>
<comment type="caution">
    <text evidence="10">The sequence shown here is derived from an EMBL/GenBank/DDBJ whole genome shotgun (WGS) entry which is preliminary data.</text>
</comment>
<dbReference type="SUPFAM" id="SSF88659">
    <property type="entry name" value="Sigma3 and sigma4 domains of RNA polymerase sigma factors"/>
    <property type="match status" value="1"/>
</dbReference>
<dbReference type="Pfam" id="PF04542">
    <property type="entry name" value="Sigma70_r2"/>
    <property type="match status" value="1"/>
</dbReference>
<comment type="similarity">
    <text evidence="1 6">Belongs to the sigma-70 factor family. ECF subfamily.</text>
</comment>
<dbReference type="PANTHER" id="PTHR43133:SF51">
    <property type="entry name" value="RNA POLYMERASE SIGMA FACTOR"/>
    <property type="match status" value="1"/>
</dbReference>
<keyword evidence="3 6" id="KW-0731">Sigma factor</keyword>
<dbReference type="InterPro" id="IPR013324">
    <property type="entry name" value="RNA_pol_sigma_r3/r4-like"/>
</dbReference>
<dbReference type="Gene3D" id="1.10.10.10">
    <property type="entry name" value="Winged helix-like DNA-binding domain superfamily/Winged helix DNA-binding domain"/>
    <property type="match status" value="1"/>
</dbReference>
<evidence type="ECO:0000313" key="10">
    <source>
        <dbReference type="EMBL" id="MYL82892.1"/>
    </source>
</evidence>
<dbReference type="RefSeq" id="WP_160959832.1">
    <property type="nucleotide sequence ID" value="NZ_WVUD01000008.1"/>
</dbReference>
<dbReference type="GO" id="GO:0006352">
    <property type="term" value="P:DNA-templated transcription initiation"/>
    <property type="evidence" value="ECO:0007669"/>
    <property type="project" value="InterPro"/>
</dbReference>
<feature type="domain" description="RNA polymerase sigma-70 region 2" evidence="8">
    <location>
        <begin position="50"/>
        <end position="116"/>
    </location>
</feature>
<proteinExistence type="inferred from homology"/>
<organism evidence="10 11">
    <name type="scientific">Solidesulfovibrio aerotolerans</name>
    <dbReference type="NCBI Taxonomy" id="295255"/>
    <lineage>
        <taxon>Bacteria</taxon>
        <taxon>Pseudomonadati</taxon>
        <taxon>Thermodesulfobacteriota</taxon>
        <taxon>Desulfovibrionia</taxon>
        <taxon>Desulfovibrionales</taxon>
        <taxon>Desulfovibrionaceae</taxon>
        <taxon>Solidesulfovibrio</taxon>
    </lineage>
</organism>
<dbReference type="InterPro" id="IPR039425">
    <property type="entry name" value="RNA_pol_sigma-70-like"/>
</dbReference>
<keyword evidence="11" id="KW-1185">Reference proteome</keyword>
<dbReference type="InterPro" id="IPR013249">
    <property type="entry name" value="RNA_pol_sigma70_r4_t2"/>
</dbReference>
<dbReference type="InterPro" id="IPR007627">
    <property type="entry name" value="RNA_pol_sigma70_r2"/>
</dbReference>
<dbReference type="OrthoDB" id="9796555at2"/>
<evidence type="ECO:0000256" key="6">
    <source>
        <dbReference type="RuleBase" id="RU000716"/>
    </source>
</evidence>
<dbReference type="CDD" id="cd06171">
    <property type="entry name" value="Sigma70_r4"/>
    <property type="match status" value="1"/>
</dbReference>
<keyword evidence="4 6" id="KW-0238">DNA-binding</keyword>
<dbReference type="InterPro" id="IPR000838">
    <property type="entry name" value="RNA_pol_sigma70_ECF_CS"/>
</dbReference>
<evidence type="ECO:0000256" key="2">
    <source>
        <dbReference type="ARBA" id="ARBA00023015"/>
    </source>
</evidence>
<evidence type="ECO:0000259" key="9">
    <source>
        <dbReference type="Pfam" id="PF08281"/>
    </source>
</evidence>
<dbReference type="Pfam" id="PF08281">
    <property type="entry name" value="Sigma70_r4_2"/>
    <property type="match status" value="1"/>
</dbReference>
<feature type="region of interest" description="Disordered" evidence="7">
    <location>
        <begin position="1"/>
        <end position="21"/>
    </location>
</feature>
<evidence type="ECO:0000259" key="8">
    <source>
        <dbReference type="Pfam" id="PF04542"/>
    </source>
</evidence>
<evidence type="ECO:0000256" key="1">
    <source>
        <dbReference type="ARBA" id="ARBA00010641"/>
    </source>
</evidence>
<accession>A0A7C9MNN7</accession>
<reference evidence="10 11" key="1">
    <citation type="submission" date="2020-01" db="EMBL/GenBank/DDBJ databases">
        <title>Genome sequence of Desulfovibrio aerotolerans DSM 16695(T).</title>
        <authorList>
            <person name="Karnachuk O."/>
            <person name="Avakyan M."/>
            <person name="Mardanov A."/>
            <person name="Kadnikov V."/>
            <person name="Ravin N."/>
        </authorList>
    </citation>
    <scope>NUCLEOTIDE SEQUENCE [LARGE SCALE GENOMIC DNA]</scope>
    <source>
        <strain evidence="10 11">DSM 16695</strain>
    </source>
</reference>
<protein>
    <recommendedName>
        <fullName evidence="6">RNA polymerase sigma factor</fullName>
    </recommendedName>
</protein>
<evidence type="ECO:0000256" key="5">
    <source>
        <dbReference type="ARBA" id="ARBA00023163"/>
    </source>
</evidence>
<sequence>MATLRSGECAPKGGDGTAKATGSGLRLDGIDDGALARAAAQGDQRAFAVLVGRHQQDVTHLASRFCQEPAGVEDLAQEVFVKAYLNLGGLRDGAMFRSWLHRIAANTCIDWLRRRKAEVGLVSGLEDSLPDEGEVARGQAREARRRLEAAMSVLGPKDRLLVALLGLEGKSVEEVAELTGLSRVNVKVRAFRARRKLKAFLEKDHG</sequence>
<evidence type="ECO:0000256" key="4">
    <source>
        <dbReference type="ARBA" id="ARBA00023125"/>
    </source>
</evidence>
<dbReference type="Proteomes" id="UP000482487">
    <property type="component" value="Unassembled WGS sequence"/>
</dbReference>
<dbReference type="EMBL" id="WVUD01000008">
    <property type="protein sequence ID" value="MYL82892.1"/>
    <property type="molecule type" value="Genomic_DNA"/>
</dbReference>
<keyword evidence="5 6" id="KW-0804">Transcription</keyword>
<dbReference type="InterPro" id="IPR014284">
    <property type="entry name" value="RNA_pol_sigma-70_dom"/>
</dbReference>
<evidence type="ECO:0000256" key="7">
    <source>
        <dbReference type="SAM" id="MobiDB-lite"/>
    </source>
</evidence>
<dbReference type="GO" id="GO:0016987">
    <property type="term" value="F:sigma factor activity"/>
    <property type="evidence" value="ECO:0007669"/>
    <property type="project" value="UniProtKB-KW"/>
</dbReference>
<dbReference type="InterPro" id="IPR013325">
    <property type="entry name" value="RNA_pol_sigma_r2"/>
</dbReference>
<dbReference type="NCBIfam" id="TIGR02937">
    <property type="entry name" value="sigma70-ECF"/>
    <property type="match status" value="1"/>
</dbReference>